<organism evidence="5 6">
    <name type="scientific">Micromonospora orduensis</name>
    <dbReference type="NCBI Taxonomy" id="1420891"/>
    <lineage>
        <taxon>Bacteria</taxon>
        <taxon>Bacillati</taxon>
        <taxon>Actinomycetota</taxon>
        <taxon>Actinomycetes</taxon>
        <taxon>Micromonosporales</taxon>
        <taxon>Micromonosporaceae</taxon>
        <taxon>Micromonospora</taxon>
    </lineage>
</organism>
<dbReference type="Proteomes" id="UP000306145">
    <property type="component" value="Unassembled WGS sequence"/>
</dbReference>
<evidence type="ECO:0000256" key="3">
    <source>
        <dbReference type="ARBA" id="ARBA00023186"/>
    </source>
</evidence>
<evidence type="ECO:0000313" key="5">
    <source>
        <dbReference type="EMBL" id="TNH29486.1"/>
    </source>
</evidence>
<evidence type="ECO:0000256" key="4">
    <source>
        <dbReference type="SAM" id="MobiDB-lite"/>
    </source>
</evidence>
<name>A0A5C4QU20_9ACTN</name>
<sequence length="425" mass="44719">MRRMRYVLGIDIGSTNTAAAVARRNGTTWTRPEPVGLGADSHLVPSVLYLSEDGSLRVGEPPTDDGSRTTRDFVRRIGDDVPLLLGGEACAPQTLTAELAGWVVDRVHALEGAPAEAIVLSHPAGWRPYRRDLLHRALSDLGLRHVTLLPRTVTVAESHAARGFAGTTAAVYALGGNSFEAALVRRTPRGTYEGFGTPQGLDPIGGADFDEALATHVRTVLARELAAGARRGTQAALRGLRAECARVKRELTVDLTADVVVSLPGGPARIPVTRAQFEEMIRPTVQATVDLLLRTVHGADRTPAQLDAVLLAGGSARIPLVAELIGAAVAVPVEVQPDSQLTAATGAAMAACQVVSPRRPAPVGGPAPVREQAGPARAALPVPRRPHHDTPVPADPPPRPPVRILPLDLPKASRLALTLSRGREG</sequence>
<dbReference type="GO" id="GO:0140662">
    <property type="term" value="F:ATP-dependent protein folding chaperone"/>
    <property type="evidence" value="ECO:0007669"/>
    <property type="project" value="InterPro"/>
</dbReference>
<dbReference type="InterPro" id="IPR013126">
    <property type="entry name" value="Hsp_70_fam"/>
</dbReference>
<dbReference type="Gene3D" id="3.90.640.10">
    <property type="entry name" value="Actin, Chain A, domain 4"/>
    <property type="match status" value="1"/>
</dbReference>
<dbReference type="SUPFAM" id="SSF53067">
    <property type="entry name" value="Actin-like ATPase domain"/>
    <property type="match status" value="2"/>
</dbReference>
<gene>
    <name evidence="5" type="ORF">FHG89_12580</name>
</gene>
<feature type="compositionally biased region" description="Pro residues" evidence="4">
    <location>
        <begin position="393"/>
        <end position="403"/>
    </location>
</feature>
<feature type="region of interest" description="Disordered" evidence="4">
    <location>
        <begin position="359"/>
        <end position="405"/>
    </location>
</feature>
<dbReference type="Gene3D" id="3.30.420.40">
    <property type="match status" value="2"/>
</dbReference>
<evidence type="ECO:0000313" key="6">
    <source>
        <dbReference type="Proteomes" id="UP000306145"/>
    </source>
</evidence>
<evidence type="ECO:0000256" key="1">
    <source>
        <dbReference type="ARBA" id="ARBA00022741"/>
    </source>
</evidence>
<keyword evidence="3" id="KW-0143">Chaperone</keyword>
<dbReference type="PANTHER" id="PTHR42749:SF1">
    <property type="entry name" value="CELL SHAPE-DETERMINING PROTEIN MREB"/>
    <property type="match status" value="1"/>
</dbReference>
<evidence type="ECO:0000256" key="2">
    <source>
        <dbReference type="ARBA" id="ARBA00022840"/>
    </source>
</evidence>
<accession>A0A5C4QU20</accession>
<dbReference type="PANTHER" id="PTHR42749">
    <property type="entry name" value="CELL SHAPE-DETERMINING PROTEIN MREB"/>
    <property type="match status" value="1"/>
</dbReference>
<dbReference type="EMBL" id="VDFY01000142">
    <property type="protein sequence ID" value="TNH29486.1"/>
    <property type="molecule type" value="Genomic_DNA"/>
</dbReference>
<dbReference type="OrthoDB" id="9766019at2"/>
<protein>
    <submittedName>
        <fullName evidence="5">Hsp70 family protein</fullName>
    </submittedName>
</protein>
<comment type="caution">
    <text evidence="5">The sequence shown here is derived from an EMBL/GenBank/DDBJ whole genome shotgun (WGS) entry which is preliminary data.</text>
</comment>
<reference evidence="5 6" key="1">
    <citation type="submission" date="2019-06" db="EMBL/GenBank/DDBJ databases">
        <title>Micromonospora ordensis sp. nov., isolated from deep marine sediment.</title>
        <authorList>
            <person name="Veyisoglu A."/>
            <person name="Carro L."/>
            <person name="Klenk H.-P."/>
            <person name="Sahin N."/>
        </authorList>
    </citation>
    <scope>NUCLEOTIDE SEQUENCE [LARGE SCALE GENOMIC DNA]</scope>
    <source>
        <strain evidence="5 6">S2509</strain>
    </source>
</reference>
<dbReference type="AlphaFoldDB" id="A0A5C4QU20"/>
<keyword evidence="6" id="KW-1185">Reference proteome</keyword>
<dbReference type="PRINTS" id="PR00301">
    <property type="entry name" value="HEATSHOCK70"/>
</dbReference>
<dbReference type="GO" id="GO:0005524">
    <property type="term" value="F:ATP binding"/>
    <property type="evidence" value="ECO:0007669"/>
    <property type="project" value="UniProtKB-KW"/>
</dbReference>
<dbReference type="InterPro" id="IPR043129">
    <property type="entry name" value="ATPase_NBD"/>
</dbReference>
<keyword evidence="1" id="KW-0547">Nucleotide-binding</keyword>
<keyword evidence="2" id="KW-0067">ATP-binding</keyword>
<proteinExistence type="predicted"/>
<feature type="compositionally biased region" description="Low complexity" evidence="4">
    <location>
        <begin position="366"/>
        <end position="382"/>
    </location>
</feature>
<dbReference type="Pfam" id="PF00012">
    <property type="entry name" value="HSP70"/>
    <property type="match status" value="1"/>
</dbReference>